<reference evidence="10 11" key="1">
    <citation type="journal article" date="2024" name="Int. J. Syst. Evol. Microbiol.">
        <title>Paenibacillus hexagrammi sp. nov., a novel bacterium isolated from the gut content of Hexagrammos agrammus.</title>
        <authorList>
            <person name="Jung H.K."/>
            <person name="Kim D.G."/>
            <person name="Zin H."/>
            <person name="Park J."/>
            <person name="Jung H."/>
            <person name="Kim Y.O."/>
            <person name="Kong H.J."/>
            <person name="Kim J.W."/>
            <person name="Kim Y.S."/>
        </authorList>
    </citation>
    <scope>NUCLEOTIDE SEQUENCE [LARGE SCALE GENOMIC DNA]</scope>
    <source>
        <strain evidence="10 11">YPD9-1</strain>
    </source>
</reference>
<organism evidence="10 11">
    <name type="scientific">Paenibacillus hexagrammi</name>
    <dbReference type="NCBI Taxonomy" id="2908839"/>
    <lineage>
        <taxon>Bacteria</taxon>
        <taxon>Bacillati</taxon>
        <taxon>Bacillota</taxon>
        <taxon>Bacilli</taxon>
        <taxon>Bacillales</taxon>
        <taxon>Paenibacillaceae</taxon>
        <taxon>Paenibacillus</taxon>
    </lineage>
</organism>
<evidence type="ECO:0000256" key="7">
    <source>
        <dbReference type="SAM" id="Phobius"/>
    </source>
</evidence>
<dbReference type="Pfam" id="PF00005">
    <property type="entry name" value="ABC_tran"/>
    <property type="match status" value="1"/>
</dbReference>
<dbReference type="InterPro" id="IPR039421">
    <property type="entry name" value="Type_1_exporter"/>
</dbReference>
<dbReference type="GO" id="GO:0005524">
    <property type="term" value="F:ATP binding"/>
    <property type="evidence" value="ECO:0007669"/>
    <property type="project" value="UniProtKB-KW"/>
</dbReference>
<gene>
    <name evidence="10" type="ORF">L0M14_28835</name>
</gene>
<dbReference type="PANTHER" id="PTHR43394:SF1">
    <property type="entry name" value="ATP-BINDING CASSETTE SUB-FAMILY B MEMBER 10, MITOCHONDRIAL"/>
    <property type="match status" value="1"/>
</dbReference>
<dbReference type="PROSITE" id="PS50893">
    <property type="entry name" value="ABC_TRANSPORTER_2"/>
    <property type="match status" value="1"/>
</dbReference>
<keyword evidence="5 7" id="KW-1133">Transmembrane helix</keyword>
<protein>
    <submittedName>
        <fullName evidence="10">ABC transporter ATP-binding protein/permease</fullName>
    </submittedName>
</protein>
<dbReference type="SMART" id="SM00382">
    <property type="entry name" value="AAA"/>
    <property type="match status" value="1"/>
</dbReference>
<dbReference type="InterPro" id="IPR003439">
    <property type="entry name" value="ABC_transporter-like_ATP-bd"/>
</dbReference>
<dbReference type="PANTHER" id="PTHR43394">
    <property type="entry name" value="ATP-DEPENDENT PERMEASE MDL1, MITOCHONDRIAL"/>
    <property type="match status" value="1"/>
</dbReference>
<name>A0ABY3SKF2_9BACL</name>
<dbReference type="EMBL" id="CP090978">
    <property type="protein sequence ID" value="UJF33462.1"/>
    <property type="molecule type" value="Genomic_DNA"/>
</dbReference>
<sequence length="617" mass="67343">MWRLRSFVKPYLIPALLAPLMMILEVCMDLSQPRLMAIIVNHGVVQGNIQLVWSTGIHMIEVALIGLVGGVGCTIFSSKASQSFGADLRIALYTKVQSFSFRQMDLFQTGSLITRLTGDVVQMLNLLQMLLRQCVRETSLLTGSIIMAVMISPRLSSILAIVIPVQLFILITLMRRTAPLFRTLQGRLDKVNTVLQENTAGMRVIKAFVRSAFEQKRFGKANSDYLETGLKAARIFATNTPLMTLILNASVVAVIWFGAGQAWKGSMAIGDLAAFLIYITQVLFSLVSISNTWMNISRAKVSADRICEVLETEPDLYERLSAEGSARGDEKEAGNITANTSTLQGGLTISHDAQALYNSREDVSILPSGRIDFEQVSFAYDSSPDQTVLENISFTALPGQTIGILGATGAGKSTLVSLLPRLYEVTKGRILIDGTDIREMPVHTLRSKIGIVLQQSILFTGTIGDNIRFGNPGASQTEVEAAALAAEAHEFICRLPEGYEARLGQRGVNLSGGQKQRLSIARTLLLKPSILVLDDSTSAIDLSTERRIQRSLQSLMKTSTCIVIAQRISSVMSADQILVLDQGRIAAQGTHEELLASSRIYQDIYQSQQGKETAAHG</sequence>
<evidence type="ECO:0000256" key="4">
    <source>
        <dbReference type="ARBA" id="ARBA00022840"/>
    </source>
</evidence>
<dbReference type="Gene3D" id="1.20.1560.10">
    <property type="entry name" value="ABC transporter type 1, transmembrane domain"/>
    <property type="match status" value="1"/>
</dbReference>
<dbReference type="InterPro" id="IPR011527">
    <property type="entry name" value="ABC1_TM_dom"/>
</dbReference>
<evidence type="ECO:0000256" key="3">
    <source>
        <dbReference type="ARBA" id="ARBA00022741"/>
    </source>
</evidence>
<feature type="transmembrane region" description="Helical" evidence="7">
    <location>
        <begin position="275"/>
        <end position="296"/>
    </location>
</feature>
<feature type="domain" description="ABC transmembrane type-1" evidence="9">
    <location>
        <begin position="16"/>
        <end position="298"/>
    </location>
</feature>
<keyword evidence="11" id="KW-1185">Reference proteome</keyword>
<evidence type="ECO:0000313" key="10">
    <source>
        <dbReference type="EMBL" id="UJF33462.1"/>
    </source>
</evidence>
<dbReference type="PROSITE" id="PS00211">
    <property type="entry name" value="ABC_TRANSPORTER_1"/>
    <property type="match status" value="1"/>
</dbReference>
<dbReference type="SUPFAM" id="SSF52540">
    <property type="entry name" value="P-loop containing nucleoside triphosphate hydrolases"/>
    <property type="match status" value="1"/>
</dbReference>
<keyword evidence="6 7" id="KW-0472">Membrane</keyword>
<evidence type="ECO:0000256" key="6">
    <source>
        <dbReference type="ARBA" id="ARBA00023136"/>
    </source>
</evidence>
<dbReference type="InterPro" id="IPR017871">
    <property type="entry name" value="ABC_transporter-like_CS"/>
</dbReference>
<dbReference type="InterPro" id="IPR003593">
    <property type="entry name" value="AAA+_ATPase"/>
</dbReference>
<dbReference type="InterPro" id="IPR036640">
    <property type="entry name" value="ABC1_TM_sf"/>
</dbReference>
<accession>A0ABY3SKF2</accession>
<evidence type="ECO:0000313" key="11">
    <source>
        <dbReference type="Proteomes" id="UP001649230"/>
    </source>
</evidence>
<feature type="domain" description="ABC transporter" evidence="8">
    <location>
        <begin position="371"/>
        <end position="607"/>
    </location>
</feature>
<comment type="subcellular location">
    <subcellularLocation>
        <location evidence="1">Cell membrane</location>
        <topology evidence="1">Multi-pass membrane protein</topology>
    </subcellularLocation>
</comment>
<dbReference type="RefSeq" id="WP_235119831.1">
    <property type="nucleotide sequence ID" value="NZ_CP090978.1"/>
</dbReference>
<dbReference type="CDD" id="cd18548">
    <property type="entry name" value="ABC_6TM_Tm287_like"/>
    <property type="match status" value="1"/>
</dbReference>
<evidence type="ECO:0000259" key="9">
    <source>
        <dbReference type="PROSITE" id="PS50929"/>
    </source>
</evidence>
<dbReference type="InterPro" id="IPR027417">
    <property type="entry name" value="P-loop_NTPase"/>
</dbReference>
<evidence type="ECO:0000256" key="1">
    <source>
        <dbReference type="ARBA" id="ARBA00004651"/>
    </source>
</evidence>
<feature type="transmembrane region" description="Helical" evidence="7">
    <location>
        <begin position="242"/>
        <end position="263"/>
    </location>
</feature>
<dbReference type="Proteomes" id="UP001649230">
    <property type="component" value="Chromosome"/>
</dbReference>
<dbReference type="Gene3D" id="3.40.50.300">
    <property type="entry name" value="P-loop containing nucleotide triphosphate hydrolases"/>
    <property type="match status" value="1"/>
</dbReference>
<evidence type="ECO:0000256" key="5">
    <source>
        <dbReference type="ARBA" id="ARBA00022989"/>
    </source>
</evidence>
<keyword evidence="3" id="KW-0547">Nucleotide-binding</keyword>
<dbReference type="Pfam" id="PF00664">
    <property type="entry name" value="ABC_membrane"/>
    <property type="match status" value="1"/>
</dbReference>
<evidence type="ECO:0000259" key="8">
    <source>
        <dbReference type="PROSITE" id="PS50893"/>
    </source>
</evidence>
<keyword evidence="4 10" id="KW-0067">ATP-binding</keyword>
<proteinExistence type="predicted"/>
<feature type="transmembrane region" description="Helical" evidence="7">
    <location>
        <begin position="157"/>
        <end position="174"/>
    </location>
</feature>
<dbReference type="PROSITE" id="PS50929">
    <property type="entry name" value="ABC_TM1F"/>
    <property type="match status" value="1"/>
</dbReference>
<keyword evidence="2 7" id="KW-0812">Transmembrane</keyword>
<dbReference type="SUPFAM" id="SSF90123">
    <property type="entry name" value="ABC transporter transmembrane region"/>
    <property type="match status" value="1"/>
</dbReference>
<evidence type="ECO:0000256" key="2">
    <source>
        <dbReference type="ARBA" id="ARBA00022692"/>
    </source>
</evidence>